<evidence type="ECO:0000313" key="3">
    <source>
        <dbReference type="Proteomes" id="UP001242480"/>
    </source>
</evidence>
<dbReference type="RefSeq" id="WP_307280758.1">
    <property type="nucleotide sequence ID" value="NZ_JAUSVX010000014.1"/>
</dbReference>
<dbReference type="PROSITE" id="PS51257">
    <property type="entry name" value="PROKAR_LIPOPROTEIN"/>
    <property type="match status" value="1"/>
</dbReference>
<evidence type="ECO:0000313" key="2">
    <source>
        <dbReference type="EMBL" id="MDQ0473044.1"/>
    </source>
</evidence>
<evidence type="ECO:0000256" key="1">
    <source>
        <dbReference type="SAM" id="SignalP"/>
    </source>
</evidence>
<keyword evidence="1" id="KW-0732">Signal</keyword>
<protein>
    <submittedName>
        <fullName evidence="2">Uncharacterized protein</fullName>
    </submittedName>
</protein>
<accession>A0ABU0JFI5</accession>
<feature type="chain" id="PRO_5047218249" evidence="1">
    <location>
        <begin position="33"/>
        <end position="434"/>
    </location>
</feature>
<proteinExistence type="predicted"/>
<dbReference type="Gene3D" id="3.90.226.10">
    <property type="entry name" value="2-enoyl-CoA Hydratase, Chain A, domain 1"/>
    <property type="match status" value="1"/>
</dbReference>
<organism evidence="2 3">
    <name type="scientific">Labrys wisconsinensis</name>
    <dbReference type="NCBI Taxonomy" id="425677"/>
    <lineage>
        <taxon>Bacteria</taxon>
        <taxon>Pseudomonadati</taxon>
        <taxon>Pseudomonadota</taxon>
        <taxon>Alphaproteobacteria</taxon>
        <taxon>Hyphomicrobiales</taxon>
        <taxon>Xanthobacteraceae</taxon>
        <taxon>Labrys</taxon>
    </lineage>
</organism>
<gene>
    <name evidence="2" type="ORF">QO011_006077</name>
</gene>
<dbReference type="InterPro" id="IPR029045">
    <property type="entry name" value="ClpP/crotonase-like_dom_sf"/>
</dbReference>
<feature type="signal peptide" evidence="1">
    <location>
        <begin position="1"/>
        <end position="32"/>
    </location>
</feature>
<keyword evidence="3" id="KW-1185">Reference proteome</keyword>
<dbReference type="Proteomes" id="UP001242480">
    <property type="component" value="Unassembled WGS sequence"/>
</dbReference>
<name>A0ABU0JFI5_9HYPH</name>
<comment type="caution">
    <text evidence="2">The sequence shown here is derived from an EMBL/GenBank/DDBJ whole genome shotgun (WGS) entry which is preliminary data.</text>
</comment>
<sequence>MLPEVLRVSMRIGSFVCAGLLAAVLACQPASASDGTTPMSFAVVSAGADCPGCVVINARGEIMDETARQFAVFIADSRLKGLLPREDRSTGAPKPQTAPRVVVAFDSIGGKVVPALIMGRRIRQSGWTTVVGQARKTPAGVVFDGAGCYSACSMVMLGGVQRFLTPGSKAGVHQFSPQFAEDESFSAAQMNQIVRDYGRQVVGVYDYVKEMGIDISFFITTLRTPFTSMDVVPDDRLIEIGMVTAPLPADKAAMLSDVIQAAQNPPQIAAAPAQPRAAAAALAQPISVTAAAPPVQGVWTVLRQPQGLASARFSDNDVTISLACLRTDTARLEVTFKALDPLDLEHIRAAAFAAKRLRLAERDVEITSVAAPAQGEQGLAALLGDGDLKALQKADRLTFAVLDRQGQPASPGASIDGHSAAEAVSNVMAACRGA</sequence>
<dbReference type="SUPFAM" id="SSF52096">
    <property type="entry name" value="ClpP/crotonase"/>
    <property type="match status" value="1"/>
</dbReference>
<reference evidence="2 3" key="1">
    <citation type="submission" date="2023-07" db="EMBL/GenBank/DDBJ databases">
        <title>Genomic Encyclopedia of Type Strains, Phase IV (KMG-IV): sequencing the most valuable type-strain genomes for metagenomic binning, comparative biology and taxonomic classification.</title>
        <authorList>
            <person name="Goeker M."/>
        </authorList>
    </citation>
    <scope>NUCLEOTIDE SEQUENCE [LARGE SCALE GENOMIC DNA]</scope>
    <source>
        <strain evidence="2 3">DSM 19619</strain>
    </source>
</reference>
<dbReference type="EMBL" id="JAUSVX010000014">
    <property type="protein sequence ID" value="MDQ0473044.1"/>
    <property type="molecule type" value="Genomic_DNA"/>
</dbReference>